<sequence>MDANTEKSDDKKPDDRSSWVGAVEASRQSDRREQPWREDMEHNTRPRNYLTVDEVIVASQSEPNAVQTTTGQSTTIQSRSSDPPPRRANPPIPTT</sequence>
<accession>A0A0F9WY68</accession>
<feature type="compositionally biased region" description="Low complexity" evidence="1">
    <location>
        <begin position="67"/>
        <end position="81"/>
    </location>
</feature>
<feature type="compositionally biased region" description="Basic and acidic residues" evidence="1">
    <location>
        <begin position="27"/>
        <end position="44"/>
    </location>
</feature>
<evidence type="ECO:0000313" key="2">
    <source>
        <dbReference type="EMBL" id="KKO97404.1"/>
    </source>
</evidence>
<dbReference type="Proteomes" id="UP000034112">
    <property type="component" value="Unassembled WGS sequence"/>
</dbReference>
<name>A0A0F9WY68_TRIHA</name>
<dbReference type="EMBL" id="JOKZ01000573">
    <property type="protein sequence ID" value="KKO97404.1"/>
    <property type="molecule type" value="Genomic_DNA"/>
</dbReference>
<protein>
    <submittedName>
        <fullName evidence="2">Uncharacterized protein</fullName>
    </submittedName>
</protein>
<reference evidence="3" key="1">
    <citation type="journal article" date="2015" name="Genome Announc.">
        <title>Draft whole-genome sequence of the biocontrol agent Trichoderma harzianum T6776.</title>
        <authorList>
            <person name="Baroncelli R."/>
            <person name="Piaggeschi G."/>
            <person name="Fiorini L."/>
            <person name="Bertolini E."/>
            <person name="Zapparata A."/>
            <person name="Pe M.E."/>
            <person name="Sarrocco S."/>
            <person name="Vannacci G."/>
        </authorList>
    </citation>
    <scope>NUCLEOTIDE SEQUENCE [LARGE SCALE GENOMIC DNA]</scope>
    <source>
        <strain evidence="3">T6776</strain>
    </source>
</reference>
<feature type="region of interest" description="Disordered" evidence="1">
    <location>
        <begin position="1"/>
        <end position="95"/>
    </location>
</feature>
<dbReference type="AlphaFoldDB" id="A0A0F9WY68"/>
<organism evidence="2 3">
    <name type="scientific">Trichoderma harzianum</name>
    <name type="common">Hypocrea lixii</name>
    <dbReference type="NCBI Taxonomy" id="5544"/>
    <lineage>
        <taxon>Eukaryota</taxon>
        <taxon>Fungi</taxon>
        <taxon>Dikarya</taxon>
        <taxon>Ascomycota</taxon>
        <taxon>Pezizomycotina</taxon>
        <taxon>Sordariomycetes</taxon>
        <taxon>Hypocreomycetidae</taxon>
        <taxon>Hypocreales</taxon>
        <taxon>Hypocreaceae</taxon>
        <taxon>Trichoderma</taxon>
    </lineage>
</organism>
<comment type="caution">
    <text evidence="2">The sequence shown here is derived from an EMBL/GenBank/DDBJ whole genome shotgun (WGS) entry which is preliminary data.</text>
</comment>
<feature type="compositionally biased region" description="Pro residues" evidence="1">
    <location>
        <begin position="82"/>
        <end position="95"/>
    </location>
</feature>
<evidence type="ECO:0000256" key="1">
    <source>
        <dbReference type="SAM" id="MobiDB-lite"/>
    </source>
</evidence>
<feature type="compositionally biased region" description="Basic and acidic residues" evidence="1">
    <location>
        <begin position="1"/>
        <end position="17"/>
    </location>
</feature>
<evidence type="ECO:0000313" key="3">
    <source>
        <dbReference type="Proteomes" id="UP000034112"/>
    </source>
</evidence>
<gene>
    <name evidence="2" type="ORF">THAR02_10492</name>
</gene>
<proteinExistence type="predicted"/>
<dbReference type="OrthoDB" id="10452405at2759"/>